<protein>
    <submittedName>
        <fullName evidence="2">Uncharacterized protein</fullName>
    </submittedName>
</protein>
<evidence type="ECO:0000256" key="1">
    <source>
        <dbReference type="SAM" id="MobiDB-lite"/>
    </source>
</evidence>
<dbReference type="AlphaFoldDB" id="A0A8S1BPL0"/>
<name>A0A8S1BPL0_ARCPL</name>
<evidence type="ECO:0000313" key="2">
    <source>
        <dbReference type="EMBL" id="CAB3260961.1"/>
    </source>
</evidence>
<gene>
    <name evidence="2" type="ORF">APLA_LOCUS17596</name>
</gene>
<comment type="caution">
    <text evidence="2">The sequence shown here is derived from an EMBL/GenBank/DDBJ whole genome shotgun (WGS) entry which is preliminary data.</text>
</comment>
<keyword evidence="3" id="KW-1185">Reference proteome</keyword>
<reference evidence="2 3" key="1">
    <citation type="submission" date="2020-04" db="EMBL/GenBank/DDBJ databases">
        <authorList>
            <person name="Wallbank WR R."/>
            <person name="Pardo Diaz C."/>
            <person name="Kozak K."/>
            <person name="Martin S."/>
            <person name="Jiggins C."/>
            <person name="Moest M."/>
            <person name="Warren A I."/>
            <person name="Byers J.R.P. K."/>
            <person name="Montejo-Kovacevich G."/>
            <person name="Yen C E."/>
        </authorList>
    </citation>
    <scope>NUCLEOTIDE SEQUENCE [LARGE SCALE GENOMIC DNA]</scope>
</reference>
<evidence type="ECO:0000313" key="3">
    <source>
        <dbReference type="Proteomes" id="UP000494106"/>
    </source>
</evidence>
<dbReference type="Proteomes" id="UP000494106">
    <property type="component" value="Unassembled WGS sequence"/>
</dbReference>
<organism evidence="2 3">
    <name type="scientific">Arctia plantaginis</name>
    <name type="common">Wood tiger moth</name>
    <name type="synonym">Phalaena plantaginis</name>
    <dbReference type="NCBI Taxonomy" id="874455"/>
    <lineage>
        <taxon>Eukaryota</taxon>
        <taxon>Metazoa</taxon>
        <taxon>Ecdysozoa</taxon>
        <taxon>Arthropoda</taxon>
        <taxon>Hexapoda</taxon>
        <taxon>Insecta</taxon>
        <taxon>Pterygota</taxon>
        <taxon>Neoptera</taxon>
        <taxon>Endopterygota</taxon>
        <taxon>Lepidoptera</taxon>
        <taxon>Glossata</taxon>
        <taxon>Ditrysia</taxon>
        <taxon>Noctuoidea</taxon>
        <taxon>Erebidae</taxon>
        <taxon>Arctiinae</taxon>
        <taxon>Arctia</taxon>
    </lineage>
</organism>
<accession>A0A8S1BPL0</accession>
<dbReference type="EMBL" id="CADEBC010000853">
    <property type="protein sequence ID" value="CAB3260961.1"/>
    <property type="molecule type" value="Genomic_DNA"/>
</dbReference>
<proteinExistence type="predicted"/>
<feature type="region of interest" description="Disordered" evidence="1">
    <location>
        <begin position="1"/>
        <end position="40"/>
    </location>
</feature>
<sequence length="135" mass="14730">MRANFAEIPSFEGHPRKAPGLRGKEWKNAKKPFPPSKSQTSVSWEIQKLFKKKREQRDKYPGCVVVCRGGAGGPGGLVALDCARARCPARRRAARRAPPGPAAPALALQQAHYIFVYKVLSEYGNKMLGGGVDTI</sequence>